<dbReference type="InterPro" id="IPR040807">
    <property type="entry name" value="DUF5522"/>
</dbReference>
<accession>A0ABW3WPW2</accession>
<protein>
    <submittedName>
        <fullName evidence="1">DUF5522 domain-containing protein</fullName>
    </submittedName>
</protein>
<dbReference type="RefSeq" id="WP_386808979.1">
    <property type="nucleotide sequence ID" value="NZ_JBHTMV010000003.1"/>
</dbReference>
<evidence type="ECO:0000313" key="2">
    <source>
        <dbReference type="Proteomes" id="UP001597241"/>
    </source>
</evidence>
<sequence>MEFNRLQPLEEGDYYENEQGYRVFTEQYHLKRGYCCKNGCKHCPYGYNKKTGELN</sequence>
<proteinExistence type="predicted"/>
<evidence type="ECO:0000313" key="1">
    <source>
        <dbReference type="EMBL" id="MFD1293788.1"/>
    </source>
</evidence>
<comment type="caution">
    <text evidence="1">The sequence shown here is derived from an EMBL/GenBank/DDBJ whole genome shotgun (WGS) entry which is preliminary data.</text>
</comment>
<organism evidence="1 2">
    <name type="scientific">Lutibacter holmesii</name>
    <dbReference type="NCBI Taxonomy" id="1137985"/>
    <lineage>
        <taxon>Bacteria</taxon>
        <taxon>Pseudomonadati</taxon>
        <taxon>Bacteroidota</taxon>
        <taxon>Flavobacteriia</taxon>
        <taxon>Flavobacteriales</taxon>
        <taxon>Flavobacteriaceae</taxon>
        <taxon>Lutibacter</taxon>
    </lineage>
</organism>
<dbReference type="EMBL" id="JBHTMV010000003">
    <property type="protein sequence ID" value="MFD1293788.1"/>
    <property type="molecule type" value="Genomic_DNA"/>
</dbReference>
<reference evidence="2" key="1">
    <citation type="journal article" date="2019" name="Int. J. Syst. Evol. Microbiol.">
        <title>The Global Catalogue of Microorganisms (GCM) 10K type strain sequencing project: providing services to taxonomists for standard genome sequencing and annotation.</title>
        <authorList>
            <consortium name="The Broad Institute Genomics Platform"/>
            <consortium name="The Broad Institute Genome Sequencing Center for Infectious Disease"/>
            <person name="Wu L."/>
            <person name="Ma J."/>
        </authorList>
    </citation>
    <scope>NUCLEOTIDE SEQUENCE [LARGE SCALE GENOMIC DNA]</scope>
    <source>
        <strain evidence="2">CCUG 62221</strain>
    </source>
</reference>
<gene>
    <name evidence="1" type="ORF">ACFQ5N_08075</name>
</gene>
<dbReference type="Pfam" id="PF17653">
    <property type="entry name" value="DUF5522"/>
    <property type="match status" value="1"/>
</dbReference>
<name>A0ABW3WPW2_9FLAO</name>
<keyword evidence="2" id="KW-1185">Reference proteome</keyword>
<dbReference type="Proteomes" id="UP001597241">
    <property type="component" value="Unassembled WGS sequence"/>
</dbReference>